<proteinExistence type="predicted"/>
<dbReference type="AlphaFoldDB" id="A0A7G5C5B9"/>
<protein>
    <recommendedName>
        <fullName evidence="4">Sporulation protein YpjB</fullName>
    </recommendedName>
</protein>
<evidence type="ECO:0000313" key="3">
    <source>
        <dbReference type="Proteomes" id="UP000515679"/>
    </source>
</evidence>
<name>A0A7G5C5B9_9BACL</name>
<dbReference type="Pfam" id="PF09577">
    <property type="entry name" value="Spore_YpjB"/>
    <property type="match status" value="1"/>
</dbReference>
<feature type="region of interest" description="Disordered" evidence="1">
    <location>
        <begin position="297"/>
        <end position="317"/>
    </location>
</feature>
<dbReference type="Proteomes" id="UP000515679">
    <property type="component" value="Chromosome"/>
</dbReference>
<sequence length="317" mass="34918">MSVFSFKTKVRRGYRLRLTWIVVTCLLAPLAFAPAPVWGSTKVAGSGSGSPAIDKFLAASEALYQAVNKGNLEAALGGLEEIELRFRNLPMKAIGTAEGIHALANSITELKRTSAALRPDERKWKSGAAALRLAADALAHPDKPIWHQYRAVIEDDIVKIHKAMPQATSVTSPVSSSVRAAFDQLTEHYRLIRTAAMLQSEPWKVERSDSVVRYAGRIYDADSPSAELLLGTIPPLREALNGLFPGKEASTAIVPPVNVVPPSWGWSAMMGSFIVTILTWVGWRRYKVDEYAGKDRRTSAKREDAAQKWLNKWKNNP</sequence>
<feature type="compositionally biased region" description="Basic and acidic residues" evidence="1">
    <location>
        <begin position="297"/>
        <end position="306"/>
    </location>
</feature>
<accession>A0A7G5C5B9</accession>
<gene>
    <name evidence="2" type="ORF">FPL14_26970</name>
</gene>
<dbReference type="InterPro" id="IPR014231">
    <property type="entry name" value="Spore_YpjB"/>
</dbReference>
<evidence type="ECO:0000256" key="1">
    <source>
        <dbReference type="SAM" id="MobiDB-lite"/>
    </source>
</evidence>
<reference evidence="2 3" key="1">
    <citation type="submission" date="2019-07" db="EMBL/GenBank/DDBJ databases">
        <authorList>
            <person name="Kim J.K."/>
            <person name="Cheong H.-M."/>
            <person name="Choi Y."/>
            <person name="Hwang K.J."/>
            <person name="Lee S."/>
            <person name="Choi C."/>
        </authorList>
    </citation>
    <scope>NUCLEOTIDE SEQUENCE [LARGE SCALE GENOMIC DNA]</scope>
    <source>
        <strain evidence="2 3">KS 22</strain>
    </source>
</reference>
<evidence type="ECO:0000313" key="2">
    <source>
        <dbReference type="EMBL" id="QMV44403.1"/>
    </source>
</evidence>
<dbReference type="KEGG" id="cchl:FPL14_26970"/>
<organism evidence="2 3">
    <name type="scientific">Cohnella cholangitidis</name>
    <dbReference type="NCBI Taxonomy" id="2598458"/>
    <lineage>
        <taxon>Bacteria</taxon>
        <taxon>Bacillati</taxon>
        <taxon>Bacillota</taxon>
        <taxon>Bacilli</taxon>
        <taxon>Bacillales</taxon>
        <taxon>Paenibacillaceae</taxon>
        <taxon>Cohnella</taxon>
    </lineage>
</organism>
<dbReference type="EMBL" id="CP041969">
    <property type="protein sequence ID" value="QMV44403.1"/>
    <property type="molecule type" value="Genomic_DNA"/>
</dbReference>
<keyword evidence="3" id="KW-1185">Reference proteome</keyword>
<evidence type="ECO:0008006" key="4">
    <source>
        <dbReference type="Google" id="ProtNLM"/>
    </source>
</evidence>